<accession>A0A6L5E887</accession>
<dbReference type="Proteomes" id="UP000475079">
    <property type="component" value="Unassembled WGS sequence"/>
</dbReference>
<keyword evidence="1" id="KW-1133">Transmembrane helix</keyword>
<gene>
    <name evidence="2" type="ORF">GBB84_07725</name>
</gene>
<protein>
    <submittedName>
        <fullName evidence="2">DUF2946 domain-containing protein</fullName>
    </submittedName>
</protein>
<keyword evidence="3" id="KW-1185">Reference proteome</keyword>
<comment type="caution">
    <text evidence="2">The sequence shown here is derived from an EMBL/GenBank/DDBJ whole genome shotgun (WGS) entry which is preliminary data.</text>
</comment>
<evidence type="ECO:0000256" key="1">
    <source>
        <dbReference type="SAM" id="Phobius"/>
    </source>
</evidence>
<sequence length="126" mass="14040">MLFVAPAISRTIAHRTGCQHITHSMPGTMSGIHHDMAMSAVCEPSSLMDQLMMSGKAMSPMEEIACGYCQLLVQLPFIQFALVFLLWLLLLFVLRFSLIPLNCVTLFQPWAPQRARAPPAVFQSSF</sequence>
<dbReference type="InterPro" id="IPR021333">
    <property type="entry name" value="DUF2946"/>
</dbReference>
<organism evidence="2 3">
    <name type="scientific">Citrobacter telavivensis</name>
    <dbReference type="NCBI Taxonomy" id="2653932"/>
    <lineage>
        <taxon>Bacteria</taxon>
        <taxon>Pseudomonadati</taxon>
        <taxon>Pseudomonadota</taxon>
        <taxon>Gammaproteobacteria</taxon>
        <taxon>Enterobacterales</taxon>
        <taxon>Enterobacteriaceae</taxon>
        <taxon>Citrobacter</taxon>
    </lineage>
</organism>
<feature type="transmembrane region" description="Helical" evidence="1">
    <location>
        <begin position="77"/>
        <end position="98"/>
    </location>
</feature>
<proteinExistence type="predicted"/>
<dbReference type="AlphaFoldDB" id="A0A6L5E887"/>
<keyword evidence="1" id="KW-0472">Membrane</keyword>
<dbReference type="EMBL" id="WHIY01000004">
    <property type="protein sequence ID" value="MPQ50798.1"/>
    <property type="molecule type" value="Genomic_DNA"/>
</dbReference>
<evidence type="ECO:0000313" key="2">
    <source>
        <dbReference type="EMBL" id="MPQ50798.1"/>
    </source>
</evidence>
<keyword evidence="1" id="KW-0812">Transmembrane</keyword>
<dbReference type="Pfam" id="PF11162">
    <property type="entry name" value="DUF2946"/>
    <property type="match status" value="1"/>
</dbReference>
<name>A0A6L5E887_9ENTR</name>
<reference evidence="2 3" key="1">
    <citation type="submission" date="2019-10" db="EMBL/GenBank/DDBJ databases">
        <title>Characterization of a new Citrobacter species.</title>
        <authorList>
            <person name="Goncalves Ribeiro T."/>
            <person name="Izdebski R."/>
            <person name="Urbanowicz P."/>
            <person name="Carmeli Y."/>
            <person name="Gniadkowski M."/>
            <person name="Peixe L."/>
        </authorList>
    </citation>
    <scope>NUCLEOTIDE SEQUENCE [LARGE SCALE GENOMIC DNA]</scope>
    <source>
        <strain evidence="2 3">NMI7905_11</strain>
    </source>
</reference>
<evidence type="ECO:0000313" key="3">
    <source>
        <dbReference type="Proteomes" id="UP000475079"/>
    </source>
</evidence>